<gene>
    <name evidence="2" type="ORF">TWF788_006002</name>
</gene>
<dbReference type="AlphaFoldDB" id="A0A7C8P071"/>
<evidence type="ECO:0000313" key="3">
    <source>
        <dbReference type="Proteomes" id="UP000479691"/>
    </source>
</evidence>
<feature type="non-terminal residue" evidence="2">
    <location>
        <position position="1"/>
    </location>
</feature>
<evidence type="ECO:0000313" key="2">
    <source>
        <dbReference type="EMBL" id="KAF3155708.1"/>
    </source>
</evidence>
<dbReference type="EMBL" id="JAABOE010000294">
    <property type="protein sequence ID" value="KAF3155708.1"/>
    <property type="molecule type" value="Genomic_DNA"/>
</dbReference>
<evidence type="ECO:0000256" key="1">
    <source>
        <dbReference type="SAM" id="MobiDB-lite"/>
    </source>
</evidence>
<feature type="compositionally biased region" description="Basic and acidic residues" evidence="1">
    <location>
        <begin position="79"/>
        <end position="90"/>
    </location>
</feature>
<comment type="caution">
    <text evidence="2">The sequence shown here is derived from an EMBL/GenBank/DDBJ whole genome shotgun (WGS) entry which is preliminary data.</text>
</comment>
<feature type="compositionally biased region" description="Low complexity" evidence="1">
    <location>
        <begin position="69"/>
        <end position="78"/>
    </location>
</feature>
<protein>
    <submittedName>
        <fullName evidence="2">Uncharacterized protein</fullName>
    </submittedName>
</protein>
<reference evidence="2 3" key="1">
    <citation type="submission" date="2019-06" db="EMBL/GenBank/DDBJ databases">
        <authorList>
            <person name="Palmer J.M."/>
        </authorList>
    </citation>
    <scope>NUCLEOTIDE SEQUENCE [LARGE SCALE GENOMIC DNA]</scope>
    <source>
        <strain evidence="2 3">TWF788</strain>
    </source>
</reference>
<accession>A0A7C8P071</accession>
<feature type="region of interest" description="Disordered" evidence="1">
    <location>
        <begin position="69"/>
        <end position="107"/>
    </location>
</feature>
<proteinExistence type="predicted"/>
<dbReference type="Proteomes" id="UP000479691">
    <property type="component" value="Unassembled WGS sequence"/>
</dbReference>
<organism evidence="2 3">
    <name type="scientific">Orbilia oligospora</name>
    <name type="common">Nematode-trapping fungus</name>
    <name type="synonym">Arthrobotrys oligospora</name>
    <dbReference type="NCBI Taxonomy" id="2813651"/>
    <lineage>
        <taxon>Eukaryota</taxon>
        <taxon>Fungi</taxon>
        <taxon>Dikarya</taxon>
        <taxon>Ascomycota</taxon>
        <taxon>Pezizomycotina</taxon>
        <taxon>Orbiliomycetes</taxon>
        <taxon>Orbiliales</taxon>
        <taxon>Orbiliaceae</taxon>
        <taxon>Orbilia</taxon>
    </lineage>
</organism>
<sequence length="107" mass="11800">NSLLNDSLVKNSIGDSLVDKNVSMDDSNSETMNVDNISMQKHLGDNFDNNSLLNVSSVGDSQHASIIYSNSNSMNDSKNNLDVHSSHPYEDIELTQSKQDPVEDEKL</sequence>
<name>A0A7C8P071_ORBOL</name>